<dbReference type="AlphaFoldDB" id="A0A7J8BKB6"/>
<accession>A0A7J8BKB6</accession>
<comment type="caution">
    <text evidence="2">The sequence shown here is derived from an EMBL/GenBank/DDBJ whole genome shotgun (WGS) entry which is preliminary data.</text>
</comment>
<proteinExistence type="predicted"/>
<keyword evidence="3" id="KW-1185">Reference proteome</keyword>
<reference evidence="2 3" key="1">
    <citation type="journal article" date="2020" name="Nature">
        <title>Six reference-quality genomes reveal evolution of bat adaptations.</title>
        <authorList>
            <person name="Jebb D."/>
            <person name="Huang Z."/>
            <person name="Pippel M."/>
            <person name="Hughes G.M."/>
            <person name="Lavrichenko K."/>
            <person name="Devanna P."/>
            <person name="Winkler S."/>
            <person name="Jermiin L.S."/>
            <person name="Skirmuntt E.C."/>
            <person name="Katzourakis A."/>
            <person name="Burkitt-Gray L."/>
            <person name="Ray D.A."/>
            <person name="Sullivan K.A.M."/>
            <person name="Roscito J.G."/>
            <person name="Kirilenko B.M."/>
            <person name="Davalos L.M."/>
            <person name="Corthals A.P."/>
            <person name="Power M.L."/>
            <person name="Jones G."/>
            <person name="Ransome R.D."/>
            <person name="Dechmann D.K.N."/>
            <person name="Locatelli A.G."/>
            <person name="Puechmaille S.J."/>
            <person name="Fedrigo O."/>
            <person name="Jarvis E.D."/>
            <person name="Hiller M."/>
            <person name="Vernes S.C."/>
            <person name="Myers E.W."/>
            <person name="Teeling E.C."/>
        </authorList>
    </citation>
    <scope>NUCLEOTIDE SEQUENCE [LARGE SCALE GENOMIC DNA]</scope>
    <source>
        <strain evidence="2">MMolMol1</strain>
        <tissue evidence="2">Muscle</tissue>
    </source>
</reference>
<evidence type="ECO:0000256" key="1">
    <source>
        <dbReference type="SAM" id="MobiDB-lite"/>
    </source>
</evidence>
<evidence type="ECO:0000313" key="2">
    <source>
        <dbReference type="EMBL" id="KAF6399297.1"/>
    </source>
</evidence>
<gene>
    <name evidence="2" type="ORF">HJG59_010169</name>
</gene>
<organism evidence="2 3">
    <name type="scientific">Molossus molossus</name>
    <name type="common">Pallas' mastiff bat</name>
    <name type="synonym">Vespertilio molossus</name>
    <dbReference type="NCBI Taxonomy" id="27622"/>
    <lineage>
        <taxon>Eukaryota</taxon>
        <taxon>Metazoa</taxon>
        <taxon>Chordata</taxon>
        <taxon>Craniata</taxon>
        <taxon>Vertebrata</taxon>
        <taxon>Euteleostomi</taxon>
        <taxon>Mammalia</taxon>
        <taxon>Eutheria</taxon>
        <taxon>Laurasiatheria</taxon>
        <taxon>Chiroptera</taxon>
        <taxon>Yangochiroptera</taxon>
        <taxon>Molossidae</taxon>
        <taxon>Molossus</taxon>
    </lineage>
</organism>
<dbReference type="Proteomes" id="UP000550707">
    <property type="component" value="Unassembled WGS sequence"/>
</dbReference>
<dbReference type="EMBL" id="JACASF010000024">
    <property type="protein sequence ID" value="KAF6399297.1"/>
    <property type="molecule type" value="Genomic_DNA"/>
</dbReference>
<protein>
    <submittedName>
        <fullName evidence="2">Uncharacterized protein</fullName>
    </submittedName>
</protein>
<dbReference type="InParanoid" id="A0A7J8BKB6"/>
<sequence length="122" mass="13352">MQGYRSPLFPLITCPPLGNGKKAPRGRFQSVMPQPPSPKNDPSPASWCVNLERACFTHKVCSGPTPPQFLYFQSQVKPSSSHCHPDSCSCAPGGQDTVSHAFLQPRCSAQDWGCRLTTCFLE</sequence>
<evidence type="ECO:0000313" key="3">
    <source>
        <dbReference type="Proteomes" id="UP000550707"/>
    </source>
</evidence>
<name>A0A7J8BKB6_MOLMO</name>
<feature type="region of interest" description="Disordered" evidence="1">
    <location>
        <begin position="15"/>
        <end position="44"/>
    </location>
</feature>